<keyword evidence="4" id="KW-1185">Reference proteome</keyword>
<dbReference type="AlphaFoldDB" id="A0A1Q9CAZ5"/>
<organism evidence="3 4">
    <name type="scientific">Symbiodinium microadriaticum</name>
    <name type="common">Dinoflagellate</name>
    <name type="synonym">Zooxanthella microadriatica</name>
    <dbReference type="NCBI Taxonomy" id="2951"/>
    <lineage>
        <taxon>Eukaryota</taxon>
        <taxon>Sar</taxon>
        <taxon>Alveolata</taxon>
        <taxon>Dinophyceae</taxon>
        <taxon>Suessiales</taxon>
        <taxon>Symbiodiniaceae</taxon>
        <taxon>Symbiodinium</taxon>
    </lineage>
</organism>
<dbReference type="EMBL" id="LSRX01001428">
    <property type="protein sequence ID" value="OLP79987.1"/>
    <property type="molecule type" value="Genomic_DNA"/>
</dbReference>
<accession>A0A1Q9CAZ5</accession>
<sequence length="375" mass="42737">MTTITILLRIINIAVVVIIATVNISISRSYSYKHYRHHRHRRHHHRHHRHRQEKNIIIITIILIVIIVITIIISSSIIINKNDSESDNGNHKFLIGLMGRTPCLQAMAMGRNDYEKDAAALVSMQGFFPCWLRIRVIVVSVLLLASRLRYKQFLVSVSAGGGHPRSPVLPPQQPGAEALDQPDEEGEVIAPAAPVTPPRPLPLSELHRYDSGLVQVTQWFERVISLGFRYLLALDQHKVADRNVSQTRDIVRAALAERTIVVVCSFIPDSSFLSHGRNAQALWNPIIADIAEYPRPLPIIVTSKPLYRWGKASCLRHLRDQLWHQQQASFDSWVHVDDRLDIVREIDAERGLRGVHWDVRDRRSLLELCRAEGVL</sequence>
<comment type="caution">
    <text evidence="3">The sequence shown here is derived from an EMBL/GenBank/DDBJ whole genome shotgun (WGS) entry which is preliminary data.</text>
</comment>
<evidence type="ECO:0000313" key="3">
    <source>
        <dbReference type="EMBL" id="OLP79987.1"/>
    </source>
</evidence>
<name>A0A1Q9CAZ5_SYMMI</name>
<proteinExistence type="predicted"/>
<feature type="region of interest" description="Disordered" evidence="1">
    <location>
        <begin position="160"/>
        <end position="180"/>
    </location>
</feature>
<gene>
    <name evidence="3" type="ORF">AK812_SmicGene39658</name>
</gene>
<feature type="transmembrane region" description="Helical" evidence="2">
    <location>
        <begin position="6"/>
        <end position="26"/>
    </location>
</feature>
<evidence type="ECO:0000256" key="1">
    <source>
        <dbReference type="SAM" id="MobiDB-lite"/>
    </source>
</evidence>
<keyword evidence="2" id="KW-1133">Transmembrane helix</keyword>
<dbReference type="Proteomes" id="UP000186817">
    <property type="component" value="Unassembled WGS sequence"/>
</dbReference>
<protein>
    <submittedName>
        <fullName evidence="3">Uncharacterized protein</fullName>
    </submittedName>
</protein>
<evidence type="ECO:0000313" key="4">
    <source>
        <dbReference type="Proteomes" id="UP000186817"/>
    </source>
</evidence>
<keyword evidence="2" id="KW-0812">Transmembrane</keyword>
<evidence type="ECO:0000256" key="2">
    <source>
        <dbReference type="SAM" id="Phobius"/>
    </source>
</evidence>
<reference evidence="3 4" key="1">
    <citation type="submission" date="2016-02" db="EMBL/GenBank/DDBJ databases">
        <title>Genome analysis of coral dinoflagellate symbionts highlights evolutionary adaptations to a symbiotic lifestyle.</title>
        <authorList>
            <person name="Aranda M."/>
            <person name="Li Y."/>
            <person name="Liew Y.J."/>
            <person name="Baumgarten S."/>
            <person name="Simakov O."/>
            <person name="Wilson M."/>
            <person name="Piel J."/>
            <person name="Ashoor H."/>
            <person name="Bougouffa S."/>
            <person name="Bajic V.B."/>
            <person name="Ryu T."/>
            <person name="Ravasi T."/>
            <person name="Bayer T."/>
            <person name="Micklem G."/>
            <person name="Kim H."/>
            <person name="Bhak J."/>
            <person name="Lajeunesse T.C."/>
            <person name="Voolstra C.R."/>
        </authorList>
    </citation>
    <scope>NUCLEOTIDE SEQUENCE [LARGE SCALE GENOMIC DNA]</scope>
    <source>
        <strain evidence="3 4">CCMP2467</strain>
    </source>
</reference>
<feature type="transmembrane region" description="Helical" evidence="2">
    <location>
        <begin position="56"/>
        <end position="79"/>
    </location>
</feature>
<keyword evidence="2" id="KW-0472">Membrane</keyword>